<feature type="transmembrane region" description="Helical" evidence="1">
    <location>
        <begin position="71"/>
        <end position="102"/>
    </location>
</feature>
<name>A0A0V0IH61_SOLCH</name>
<accession>A0A0V0IH61</accession>
<feature type="transmembrane region" description="Helical" evidence="1">
    <location>
        <begin position="6"/>
        <end position="23"/>
    </location>
</feature>
<keyword evidence="1" id="KW-0812">Transmembrane</keyword>
<sequence length="115" mass="13759">MNMTYGLFQFLSVVFFSYLKLSWIKRICCQSFNCWFVEVYFVHLHILRMLSYGPNNGLWFLFSILKYLSHFYLNSITFICFLISNANLYVFSFSLCVCESLFMVDLSTSHYRVEP</sequence>
<evidence type="ECO:0000313" key="2">
    <source>
        <dbReference type="EMBL" id="JAP31280.1"/>
    </source>
</evidence>
<proteinExistence type="predicted"/>
<dbReference type="EMBL" id="GEDG01007211">
    <property type="protein sequence ID" value="JAP31280.1"/>
    <property type="molecule type" value="Transcribed_RNA"/>
</dbReference>
<protein>
    <submittedName>
        <fullName evidence="2">Putative ovule protein</fullName>
    </submittedName>
</protein>
<keyword evidence="1" id="KW-0472">Membrane</keyword>
<feature type="transmembrane region" description="Helical" evidence="1">
    <location>
        <begin position="35"/>
        <end position="51"/>
    </location>
</feature>
<reference evidence="2" key="1">
    <citation type="submission" date="2015-12" db="EMBL/GenBank/DDBJ databases">
        <title>Gene expression during late stages of embryo sac development: a critical building block for successful pollen-pistil interactions.</title>
        <authorList>
            <person name="Liu Y."/>
            <person name="Joly V."/>
            <person name="Sabar M."/>
            <person name="Matton D.P."/>
        </authorList>
    </citation>
    <scope>NUCLEOTIDE SEQUENCE</scope>
</reference>
<organism evidence="2">
    <name type="scientific">Solanum chacoense</name>
    <name type="common">Chaco potato</name>
    <dbReference type="NCBI Taxonomy" id="4108"/>
    <lineage>
        <taxon>Eukaryota</taxon>
        <taxon>Viridiplantae</taxon>
        <taxon>Streptophyta</taxon>
        <taxon>Embryophyta</taxon>
        <taxon>Tracheophyta</taxon>
        <taxon>Spermatophyta</taxon>
        <taxon>Magnoliopsida</taxon>
        <taxon>eudicotyledons</taxon>
        <taxon>Gunneridae</taxon>
        <taxon>Pentapetalae</taxon>
        <taxon>asterids</taxon>
        <taxon>lamiids</taxon>
        <taxon>Solanales</taxon>
        <taxon>Solanaceae</taxon>
        <taxon>Solanoideae</taxon>
        <taxon>Solaneae</taxon>
        <taxon>Solanum</taxon>
    </lineage>
</organism>
<dbReference type="AlphaFoldDB" id="A0A0V0IH61"/>
<keyword evidence="1" id="KW-1133">Transmembrane helix</keyword>
<evidence type="ECO:0000256" key="1">
    <source>
        <dbReference type="SAM" id="Phobius"/>
    </source>
</evidence>